<reference evidence="1" key="1">
    <citation type="submission" date="2021-08" db="EMBL/GenBank/DDBJ databases">
        <title>WGS assembly of Ceratopteris richardii.</title>
        <authorList>
            <person name="Marchant D.B."/>
            <person name="Chen G."/>
            <person name="Jenkins J."/>
            <person name="Shu S."/>
            <person name="Leebens-Mack J."/>
            <person name="Grimwood J."/>
            <person name="Schmutz J."/>
            <person name="Soltis P."/>
            <person name="Soltis D."/>
            <person name="Chen Z.-H."/>
        </authorList>
    </citation>
    <scope>NUCLEOTIDE SEQUENCE</scope>
    <source>
        <strain evidence="1">Whitten #5841</strain>
        <tissue evidence="1">Leaf</tissue>
    </source>
</reference>
<proteinExistence type="predicted"/>
<gene>
    <name evidence="1" type="ORF">KP509_07G080400</name>
</gene>
<dbReference type="PANTHER" id="PTHR36395">
    <property type="entry name" value="RING-H2 ZINC FINGER PROTEIN"/>
    <property type="match status" value="1"/>
</dbReference>
<dbReference type="Proteomes" id="UP000825935">
    <property type="component" value="Chromosome 7"/>
</dbReference>
<dbReference type="AlphaFoldDB" id="A0A8T2UG86"/>
<organism evidence="1 2">
    <name type="scientific">Ceratopteris richardii</name>
    <name type="common">Triangle waterfern</name>
    <dbReference type="NCBI Taxonomy" id="49495"/>
    <lineage>
        <taxon>Eukaryota</taxon>
        <taxon>Viridiplantae</taxon>
        <taxon>Streptophyta</taxon>
        <taxon>Embryophyta</taxon>
        <taxon>Tracheophyta</taxon>
        <taxon>Polypodiopsida</taxon>
        <taxon>Polypodiidae</taxon>
        <taxon>Polypodiales</taxon>
        <taxon>Pteridineae</taxon>
        <taxon>Pteridaceae</taxon>
        <taxon>Parkerioideae</taxon>
        <taxon>Ceratopteris</taxon>
    </lineage>
</organism>
<evidence type="ECO:0008006" key="3">
    <source>
        <dbReference type="Google" id="ProtNLM"/>
    </source>
</evidence>
<dbReference type="PANTHER" id="PTHR36395:SF1">
    <property type="entry name" value="RING-H2 ZINC FINGER PROTEIN"/>
    <property type="match status" value="1"/>
</dbReference>
<evidence type="ECO:0000313" key="2">
    <source>
        <dbReference type="Proteomes" id="UP000825935"/>
    </source>
</evidence>
<sequence>MLQYTCNAVYNPQGTLMQALRLFHLEEMNSSTIHRTNTNPASQLLISANIIPNFGLGSARSPFFGDLSSHSHLSGNLTCCLYKQVKGYSNISHEGYTCHWTINCIHDVKEVKQSTYSQQRIPPVFPINVSSHLKGWISQLFHPFEITSDTYPQEKATIRSQSNQLNSYLVDIEVKKGLDPVQKYILHPFTHAESASPCEKKEEASIDPKALAEVVIHDLLSAIPSINALRNIPYFDMLQSSIIQDPSSHASFVNGMTSLDCIEEVQNRISHSRQLITANELGSSDGLASWLSIRLPSGVSQWGSAPGTKPVINLWMELKEGEIVLEDSCPPRRIVHVASVKIRNKAGHMLVEAHQEMADGTIRLRNRPLSEKMKPGENVEEACFRGIFEELGSQLGARSRVRILLGSYSRKEEERESLSYPGLLTSYVIHSVDAIVDNLPETGFCTEEDELMYYNCSGSGVLPSEGSESFSGEVTVGVRKHFWRWVPQPS</sequence>
<comment type="caution">
    <text evidence="1">The sequence shown here is derived from an EMBL/GenBank/DDBJ whole genome shotgun (WGS) entry which is preliminary data.</text>
</comment>
<keyword evidence="2" id="KW-1185">Reference proteome</keyword>
<evidence type="ECO:0000313" key="1">
    <source>
        <dbReference type="EMBL" id="KAH7433668.1"/>
    </source>
</evidence>
<accession>A0A8T2UG86</accession>
<dbReference type="OrthoDB" id="433924at2759"/>
<dbReference type="EMBL" id="CM035412">
    <property type="protein sequence ID" value="KAH7433668.1"/>
    <property type="molecule type" value="Genomic_DNA"/>
</dbReference>
<name>A0A8T2UG86_CERRI</name>
<protein>
    <recommendedName>
        <fullName evidence="3">Nudix hydrolase domain-containing protein</fullName>
    </recommendedName>
</protein>